<proteinExistence type="predicted"/>
<evidence type="ECO:0000313" key="1">
    <source>
        <dbReference type="EMBL" id="KAL0373566.1"/>
    </source>
</evidence>
<reference evidence="1" key="2">
    <citation type="journal article" date="2024" name="Plant">
        <title>Genomic evolution and insights into agronomic trait innovations of Sesamum species.</title>
        <authorList>
            <person name="Miao H."/>
            <person name="Wang L."/>
            <person name="Qu L."/>
            <person name="Liu H."/>
            <person name="Sun Y."/>
            <person name="Le M."/>
            <person name="Wang Q."/>
            <person name="Wei S."/>
            <person name="Zheng Y."/>
            <person name="Lin W."/>
            <person name="Duan Y."/>
            <person name="Cao H."/>
            <person name="Xiong S."/>
            <person name="Wang X."/>
            <person name="Wei L."/>
            <person name="Li C."/>
            <person name="Ma Q."/>
            <person name="Ju M."/>
            <person name="Zhao R."/>
            <person name="Li G."/>
            <person name="Mu C."/>
            <person name="Tian Q."/>
            <person name="Mei H."/>
            <person name="Zhang T."/>
            <person name="Gao T."/>
            <person name="Zhang H."/>
        </authorList>
    </citation>
    <scope>NUCLEOTIDE SEQUENCE</scope>
    <source>
        <strain evidence="1">G02</strain>
    </source>
</reference>
<sequence>MENPVILTNQVVINRSNPVSYYTLELAGGFEFEKCFLFGLSDKINAKCGAKSFFPIVVSRSKRRSQAVTLLKAPSLSFFSRDNSFSRCFMVVSK</sequence>
<dbReference type="EMBL" id="JACGWJ010000014">
    <property type="protein sequence ID" value="KAL0373566.1"/>
    <property type="molecule type" value="Genomic_DNA"/>
</dbReference>
<gene>
    <name evidence="1" type="ORF">Sradi_3272300</name>
</gene>
<name>A0AAW2R0I4_SESRA</name>
<reference evidence="1" key="1">
    <citation type="submission" date="2020-06" db="EMBL/GenBank/DDBJ databases">
        <authorList>
            <person name="Li T."/>
            <person name="Hu X."/>
            <person name="Zhang T."/>
            <person name="Song X."/>
            <person name="Zhang H."/>
            <person name="Dai N."/>
            <person name="Sheng W."/>
            <person name="Hou X."/>
            <person name="Wei L."/>
        </authorList>
    </citation>
    <scope>NUCLEOTIDE SEQUENCE</scope>
    <source>
        <strain evidence="1">G02</strain>
        <tissue evidence="1">Leaf</tissue>
    </source>
</reference>
<dbReference type="AlphaFoldDB" id="A0AAW2R0I4"/>
<accession>A0AAW2R0I4</accession>
<protein>
    <submittedName>
        <fullName evidence="1">Uncharacterized protein</fullName>
    </submittedName>
</protein>
<comment type="caution">
    <text evidence="1">The sequence shown here is derived from an EMBL/GenBank/DDBJ whole genome shotgun (WGS) entry which is preliminary data.</text>
</comment>
<organism evidence="1">
    <name type="scientific">Sesamum radiatum</name>
    <name type="common">Black benniseed</name>
    <dbReference type="NCBI Taxonomy" id="300843"/>
    <lineage>
        <taxon>Eukaryota</taxon>
        <taxon>Viridiplantae</taxon>
        <taxon>Streptophyta</taxon>
        <taxon>Embryophyta</taxon>
        <taxon>Tracheophyta</taxon>
        <taxon>Spermatophyta</taxon>
        <taxon>Magnoliopsida</taxon>
        <taxon>eudicotyledons</taxon>
        <taxon>Gunneridae</taxon>
        <taxon>Pentapetalae</taxon>
        <taxon>asterids</taxon>
        <taxon>lamiids</taxon>
        <taxon>Lamiales</taxon>
        <taxon>Pedaliaceae</taxon>
        <taxon>Sesamum</taxon>
    </lineage>
</organism>